<dbReference type="eggNOG" id="arCOG00607">
    <property type="taxonomic scope" value="Archaea"/>
</dbReference>
<dbReference type="HOGENOM" id="CLU_037123_1_1_2"/>
<keyword evidence="4 14" id="KW-0645">Protease</keyword>
<evidence type="ECO:0000256" key="8">
    <source>
        <dbReference type="ARBA" id="ARBA00022801"/>
    </source>
</evidence>
<evidence type="ECO:0000256" key="16">
    <source>
        <dbReference type="PIRSR" id="PIRSR006404-2"/>
    </source>
</evidence>
<dbReference type="CDD" id="cd06164">
    <property type="entry name" value="S2P-M50_SpoIVFB_CBS"/>
    <property type="match status" value="1"/>
</dbReference>
<reference evidence="19" key="1">
    <citation type="submission" date="2007-06" db="EMBL/GenBank/DDBJ databases">
        <title>Complete sequence of Methanococcus aeolicus Nankai-3.</title>
        <authorList>
            <consortium name="US DOE Joint Genome Institute"/>
            <person name="Copeland A."/>
            <person name="Lucas S."/>
            <person name="Lapidus A."/>
            <person name="Barry K."/>
            <person name="Glavina del Rio T."/>
            <person name="Dalin E."/>
            <person name="Tice H."/>
            <person name="Pitluck S."/>
            <person name="Chain P."/>
            <person name="Malfatti S."/>
            <person name="Shin M."/>
            <person name="Vergez L."/>
            <person name="Schmutz J."/>
            <person name="Larimer F."/>
            <person name="Land M."/>
            <person name="Hauser L."/>
            <person name="Kyrpides N."/>
            <person name="Lykidis A."/>
            <person name="Sieprawska-Lupa M."/>
            <person name="Whitman W.B."/>
            <person name="Richardson P."/>
        </authorList>
    </citation>
    <scope>NUCLEOTIDE SEQUENCE [LARGE SCALE GENOMIC DNA]</scope>
    <source>
        <strain evidence="19">Nankai-3</strain>
    </source>
</reference>
<dbReference type="MEROPS" id="M50.006"/>
<keyword evidence="5 14" id="KW-0812">Transmembrane</keyword>
<feature type="transmembrane region" description="Helical" evidence="14">
    <location>
        <begin position="20"/>
        <end position="48"/>
    </location>
</feature>
<dbReference type="PANTHER" id="PTHR39188">
    <property type="entry name" value="MEMBRANE-ASSOCIATED ZINC METALLOPROTEASE M50B"/>
    <property type="match status" value="1"/>
</dbReference>
<comment type="caution">
    <text evidence="14">Lacks conserved residue(s) required for the propagation of feature annotation.</text>
</comment>
<sequence>MQSFKLLKIMGIPIELHITFLLLLLAVYYFWGIGGFILYLFLFSSVVLHELGHSFVAKKYGVHIEKILLLPIGGMAIMDKIPEKGEFKIAIAGPIVSMILGVLFLTLSSFYDINLLKIDSMEYLLFSTVGILNIFLGLFNLLPAFPMDGGRILRALISGKIGYLKATKIASSIGQLFSMLMFGYGIISFNIILLLIAVFIYFGAHQEYATLLTYRIFDRIKIDEIMSDQIIAVPPETTTKELVDLMFKYKYMGYPVVDTNGELIGSVSFDDIVAVSDDILVSDIMKPPIVVSKYGDFNELLHKMNNSERIYVKDDTGKLVGIISKTDIIRILKIMGLKLNDID</sequence>
<keyword evidence="7" id="KW-0677">Repeat</keyword>
<feature type="binding site" evidence="16">
    <location>
        <position position="49"/>
    </location>
    <ligand>
        <name>Zn(2+)</name>
        <dbReference type="ChEBI" id="CHEBI:29105"/>
        <note>catalytic</note>
    </ligand>
</feature>
<dbReference type="GO" id="GO:0046872">
    <property type="term" value="F:metal ion binding"/>
    <property type="evidence" value="ECO:0007669"/>
    <property type="project" value="UniProtKB-UniRule"/>
</dbReference>
<feature type="transmembrane region" description="Helical" evidence="14">
    <location>
        <begin position="176"/>
        <end position="202"/>
    </location>
</feature>
<gene>
    <name evidence="19" type="ordered locus">Maeo_0170</name>
</gene>
<dbReference type="EMBL" id="CP000743">
    <property type="protein sequence ID" value="ABR55762.1"/>
    <property type="molecule type" value="Genomic_DNA"/>
</dbReference>
<evidence type="ECO:0000256" key="1">
    <source>
        <dbReference type="ARBA" id="ARBA00004651"/>
    </source>
</evidence>
<evidence type="ECO:0000256" key="14">
    <source>
        <dbReference type="PIRNR" id="PIRNR006404"/>
    </source>
</evidence>
<keyword evidence="13 14" id="KW-0472">Membrane</keyword>
<keyword evidence="8 14" id="KW-0378">Hydrolase</keyword>
<keyword evidence="20" id="KW-1185">Reference proteome</keyword>
<dbReference type="RefSeq" id="WP_011972894.1">
    <property type="nucleotide sequence ID" value="NC_009635.1"/>
</dbReference>
<name>A6UTE0_META3</name>
<feature type="domain" description="CBS" evidence="18">
    <location>
        <begin position="226"/>
        <end position="284"/>
    </location>
</feature>
<evidence type="ECO:0000256" key="12">
    <source>
        <dbReference type="ARBA" id="ARBA00023122"/>
    </source>
</evidence>
<dbReference type="OrthoDB" id="12044at2157"/>
<evidence type="ECO:0000259" key="18">
    <source>
        <dbReference type="PROSITE" id="PS51371"/>
    </source>
</evidence>
<evidence type="ECO:0000313" key="20">
    <source>
        <dbReference type="Proteomes" id="UP000001106"/>
    </source>
</evidence>
<feature type="active site" evidence="15">
    <location>
        <position position="50"/>
    </location>
</feature>
<dbReference type="AlphaFoldDB" id="A6UTE0"/>
<keyword evidence="3" id="KW-1003">Cell membrane</keyword>
<comment type="cofactor">
    <cofactor evidence="14 16">
        <name>Zn(2+)</name>
        <dbReference type="ChEBI" id="CHEBI:29105"/>
    </cofactor>
    <text evidence="14 16">Binds 1 zinc ion per subunit.</text>
</comment>
<evidence type="ECO:0000256" key="15">
    <source>
        <dbReference type="PIRSR" id="PIRSR006404-1"/>
    </source>
</evidence>
<evidence type="ECO:0000256" key="2">
    <source>
        <dbReference type="ARBA" id="ARBA00007931"/>
    </source>
</evidence>
<proteinExistence type="inferred from homology"/>
<keyword evidence="12 17" id="KW-0129">CBS domain</keyword>
<evidence type="ECO:0000256" key="6">
    <source>
        <dbReference type="ARBA" id="ARBA00022723"/>
    </source>
</evidence>
<keyword evidence="6 14" id="KW-0479">Metal-binding</keyword>
<dbReference type="GeneID" id="5326266"/>
<keyword evidence="11 14" id="KW-0482">Metalloprotease</keyword>
<feature type="transmembrane region" description="Helical" evidence="14">
    <location>
        <begin position="123"/>
        <end position="145"/>
    </location>
</feature>
<feature type="binding site" evidence="16">
    <location>
        <position position="53"/>
    </location>
    <ligand>
        <name>Zn(2+)</name>
        <dbReference type="ChEBI" id="CHEBI:29105"/>
        <note>catalytic</note>
    </ligand>
</feature>
<dbReference type="GO" id="GO:0005886">
    <property type="term" value="C:plasma membrane"/>
    <property type="evidence" value="ECO:0007669"/>
    <property type="project" value="UniProtKB-SubCell"/>
</dbReference>
<dbReference type="STRING" id="419665.Maeo_0170"/>
<evidence type="ECO:0000256" key="4">
    <source>
        <dbReference type="ARBA" id="ARBA00022670"/>
    </source>
</evidence>
<keyword evidence="10 14" id="KW-1133">Transmembrane helix</keyword>
<dbReference type="PROSITE" id="PS51371">
    <property type="entry name" value="CBS"/>
    <property type="match status" value="1"/>
</dbReference>
<keyword evidence="9 14" id="KW-0862">Zinc</keyword>
<evidence type="ECO:0000256" key="9">
    <source>
        <dbReference type="ARBA" id="ARBA00022833"/>
    </source>
</evidence>
<comment type="subcellular location">
    <subcellularLocation>
        <location evidence="1">Cell membrane</location>
        <topology evidence="1">Multi-pass membrane protein</topology>
    </subcellularLocation>
</comment>
<evidence type="ECO:0000313" key="19">
    <source>
        <dbReference type="EMBL" id="ABR55762.1"/>
    </source>
</evidence>
<dbReference type="InterPro" id="IPR016483">
    <property type="entry name" value="UCP006404_Pept_M50_CBS"/>
</dbReference>
<dbReference type="InterPro" id="IPR046342">
    <property type="entry name" value="CBS_dom_sf"/>
</dbReference>
<dbReference type="GO" id="GO:0006508">
    <property type="term" value="P:proteolysis"/>
    <property type="evidence" value="ECO:0007669"/>
    <property type="project" value="UniProtKB-KW"/>
</dbReference>
<evidence type="ECO:0000256" key="3">
    <source>
        <dbReference type="ARBA" id="ARBA00022475"/>
    </source>
</evidence>
<dbReference type="Pfam" id="PF02163">
    <property type="entry name" value="Peptidase_M50"/>
    <property type="match status" value="2"/>
</dbReference>
<dbReference type="Pfam" id="PF00571">
    <property type="entry name" value="CBS"/>
    <property type="match status" value="2"/>
</dbReference>
<dbReference type="KEGG" id="mae:Maeo_0170"/>
<evidence type="ECO:0000256" key="10">
    <source>
        <dbReference type="ARBA" id="ARBA00022989"/>
    </source>
</evidence>
<dbReference type="PANTHER" id="PTHR39188:SF3">
    <property type="entry name" value="STAGE IV SPORULATION PROTEIN FB"/>
    <property type="match status" value="1"/>
</dbReference>
<dbReference type="Proteomes" id="UP000001106">
    <property type="component" value="Chromosome"/>
</dbReference>
<evidence type="ECO:0000256" key="5">
    <source>
        <dbReference type="ARBA" id="ARBA00022692"/>
    </source>
</evidence>
<dbReference type="SUPFAM" id="SSF54631">
    <property type="entry name" value="CBS-domain pair"/>
    <property type="match status" value="1"/>
</dbReference>
<dbReference type="SMART" id="SM00116">
    <property type="entry name" value="CBS"/>
    <property type="match status" value="2"/>
</dbReference>
<dbReference type="InterPro" id="IPR008915">
    <property type="entry name" value="Peptidase_M50"/>
</dbReference>
<dbReference type="PIRSF" id="PIRSF006404">
    <property type="entry name" value="UCP006404_Pept_M50_CBS"/>
    <property type="match status" value="1"/>
</dbReference>
<organism evidence="19 20">
    <name type="scientific">Methanococcus aeolicus (strain ATCC BAA-1280 / DSM 17508 / OCM 812 / Nankai-3)</name>
    <dbReference type="NCBI Taxonomy" id="419665"/>
    <lineage>
        <taxon>Archaea</taxon>
        <taxon>Methanobacteriati</taxon>
        <taxon>Methanobacteriota</taxon>
        <taxon>Methanomada group</taxon>
        <taxon>Methanococci</taxon>
        <taxon>Methanococcales</taxon>
        <taxon>Methanococcaceae</taxon>
        <taxon>Methanococcus</taxon>
    </lineage>
</organism>
<feature type="transmembrane region" description="Helical" evidence="14">
    <location>
        <begin position="89"/>
        <end position="111"/>
    </location>
</feature>
<evidence type="ECO:0000256" key="17">
    <source>
        <dbReference type="PROSITE-ProRule" id="PRU00703"/>
    </source>
</evidence>
<dbReference type="Gene3D" id="3.10.580.10">
    <property type="entry name" value="CBS-domain"/>
    <property type="match status" value="2"/>
</dbReference>
<feature type="binding site" evidence="16">
    <location>
        <position position="148"/>
    </location>
    <ligand>
        <name>Zn(2+)</name>
        <dbReference type="ChEBI" id="CHEBI:29105"/>
        <note>catalytic</note>
    </ligand>
</feature>
<accession>A6UTE0</accession>
<dbReference type="InterPro" id="IPR000644">
    <property type="entry name" value="CBS_dom"/>
</dbReference>
<dbReference type="GO" id="GO:0008237">
    <property type="term" value="F:metallopeptidase activity"/>
    <property type="evidence" value="ECO:0007669"/>
    <property type="project" value="UniProtKB-UniRule"/>
</dbReference>
<evidence type="ECO:0000256" key="7">
    <source>
        <dbReference type="ARBA" id="ARBA00022737"/>
    </source>
</evidence>
<evidence type="ECO:0000256" key="13">
    <source>
        <dbReference type="ARBA" id="ARBA00023136"/>
    </source>
</evidence>
<comment type="similarity">
    <text evidence="2 14">Belongs to the peptidase M50B family.</text>
</comment>
<protein>
    <recommendedName>
        <fullName evidence="14">Zinc metalloprotease</fullName>
    </recommendedName>
</protein>
<evidence type="ECO:0000256" key="11">
    <source>
        <dbReference type="ARBA" id="ARBA00023049"/>
    </source>
</evidence>